<dbReference type="KEGG" id="hgn:E6W36_04315"/>
<dbReference type="Pfam" id="PF01479">
    <property type="entry name" value="S4"/>
    <property type="match status" value="1"/>
</dbReference>
<keyword evidence="10" id="KW-1185">Reference proteome</keyword>
<dbReference type="RefSeq" id="WP_222873899.1">
    <property type="nucleotide sequence ID" value="NZ_CP039704.1"/>
</dbReference>
<keyword evidence="3 5" id="KW-0694">RNA-binding</keyword>
<dbReference type="Gene3D" id="3.30.70.1560">
    <property type="entry name" value="Alpha-L RNA-binding motif"/>
    <property type="match status" value="1"/>
</dbReference>
<feature type="compositionally biased region" description="Pro residues" evidence="7">
    <location>
        <begin position="256"/>
        <end position="273"/>
    </location>
</feature>
<dbReference type="PROSITE" id="PS50889">
    <property type="entry name" value="S4"/>
    <property type="match status" value="1"/>
</dbReference>
<dbReference type="Proteomes" id="UP000298714">
    <property type="component" value="Chromosome"/>
</dbReference>
<dbReference type="PANTHER" id="PTHR47683:SF3">
    <property type="entry name" value="RIBOSOMAL LARGE SUBUNIT PSEUDOURIDINE SYNTHASE B"/>
    <property type="match status" value="1"/>
</dbReference>
<dbReference type="GO" id="GO:0000455">
    <property type="term" value="P:enzyme-directed rRNA pseudouridine synthesis"/>
    <property type="evidence" value="ECO:0007669"/>
    <property type="project" value="UniProtKB-ARBA"/>
</dbReference>
<dbReference type="SMART" id="SM00363">
    <property type="entry name" value="S4"/>
    <property type="match status" value="1"/>
</dbReference>
<dbReference type="PANTHER" id="PTHR47683">
    <property type="entry name" value="PSEUDOURIDINE SYNTHASE FAMILY PROTEIN-RELATED"/>
    <property type="match status" value="1"/>
</dbReference>
<dbReference type="Gene3D" id="3.30.70.580">
    <property type="entry name" value="Pseudouridine synthase I, catalytic domain, N-terminal subdomain"/>
    <property type="match status" value="1"/>
</dbReference>
<dbReference type="InterPro" id="IPR002942">
    <property type="entry name" value="S4_RNA-bd"/>
</dbReference>
<evidence type="ECO:0000259" key="8">
    <source>
        <dbReference type="SMART" id="SM00363"/>
    </source>
</evidence>
<evidence type="ECO:0000256" key="2">
    <source>
        <dbReference type="ARBA" id="ARBA00008348"/>
    </source>
</evidence>
<feature type="domain" description="RNA-binding S4" evidence="8">
    <location>
        <begin position="11"/>
        <end position="71"/>
    </location>
</feature>
<dbReference type="InterPro" id="IPR042092">
    <property type="entry name" value="PsdUridine_s_RsuA/RluB/E/F_cat"/>
</dbReference>
<dbReference type="PROSITE" id="PS01149">
    <property type="entry name" value="PSI_RSU"/>
    <property type="match status" value="1"/>
</dbReference>
<dbReference type="GO" id="GO:0120159">
    <property type="term" value="F:rRNA pseudouridine synthase activity"/>
    <property type="evidence" value="ECO:0007669"/>
    <property type="project" value="UniProtKB-ARBA"/>
</dbReference>
<dbReference type="InterPro" id="IPR020094">
    <property type="entry name" value="TruA/RsuA/RluB/E/F_N"/>
</dbReference>
<organism evidence="9 10">
    <name type="scientific">Hankyongella ginsenosidimutans</name>
    <dbReference type="NCBI Taxonomy" id="1763828"/>
    <lineage>
        <taxon>Bacteria</taxon>
        <taxon>Pseudomonadati</taxon>
        <taxon>Pseudomonadota</taxon>
        <taxon>Alphaproteobacteria</taxon>
        <taxon>Sphingomonadales</taxon>
        <taxon>Sphingomonadaceae</taxon>
        <taxon>Hankyongella</taxon>
    </lineage>
</organism>
<feature type="region of interest" description="Disordered" evidence="7">
    <location>
        <begin position="249"/>
        <end position="282"/>
    </location>
</feature>
<comment type="similarity">
    <text evidence="2 6">Belongs to the pseudouridine synthase RsuA family.</text>
</comment>
<dbReference type="EC" id="5.4.99.-" evidence="6"/>
<dbReference type="SUPFAM" id="SSF55174">
    <property type="entry name" value="Alpha-L RNA-binding motif"/>
    <property type="match status" value="1"/>
</dbReference>
<dbReference type="Pfam" id="PF00849">
    <property type="entry name" value="PseudoU_synth_2"/>
    <property type="match status" value="1"/>
</dbReference>
<name>A0A4D7C5T8_9SPHN</name>
<dbReference type="SUPFAM" id="SSF55120">
    <property type="entry name" value="Pseudouridine synthase"/>
    <property type="match status" value="1"/>
</dbReference>
<dbReference type="InterPro" id="IPR000748">
    <property type="entry name" value="PsdUridine_synth_RsuA/RluB/E/F"/>
</dbReference>
<evidence type="ECO:0000256" key="3">
    <source>
        <dbReference type="ARBA" id="ARBA00022884"/>
    </source>
</evidence>
<evidence type="ECO:0000256" key="5">
    <source>
        <dbReference type="PROSITE-ProRule" id="PRU00182"/>
    </source>
</evidence>
<evidence type="ECO:0000313" key="9">
    <source>
        <dbReference type="EMBL" id="QCI79080.1"/>
    </source>
</evidence>
<protein>
    <recommendedName>
        <fullName evidence="6">Pseudouridine synthase</fullName>
        <ecNumber evidence="6">5.4.99.-</ecNumber>
    </recommendedName>
</protein>
<sequence length="282" mass="30884">MAKPSQPAEPQRIAKLLARAGIGSRRDVERFIAEGRIALNGKTVLTPATLLATTDGITFDGQPVRAAEPTRLWFLHKPAGCVTTARDPQGRKTVFDLLPAQAPRMVSVGRLDFTTEGLLLLTNDGELKRWLELPVNAVERRYRVRVRGTVTQAMLEALAEGVTIEGIRYGSIIADIEHKSGLTSWVSVVLTEGKNREIRRVMEYLGVGVSRLIRTGYGPFDLNDLPPGALVEAPAAWLSRVKDRSGRIDVASAWAPPRPSPARAPPRSPPPKPRQARADDVR</sequence>
<evidence type="ECO:0000256" key="4">
    <source>
        <dbReference type="ARBA" id="ARBA00023235"/>
    </source>
</evidence>
<gene>
    <name evidence="9" type="ORF">E6W36_04315</name>
</gene>
<evidence type="ECO:0000256" key="1">
    <source>
        <dbReference type="ARBA" id="ARBA00000073"/>
    </source>
</evidence>
<evidence type="ECO:0000313" key="10">
    <source>
        <dbReference type="Proteomes" id="UP000298714"/>
    </source>
</evidence>
<dbReference type="InterPro" id="IPR036986">
    <property type="entry name" value="S4_RNA-bd_sf"/>
</dbReference>
<dbReference type="NCBIfam" id="TIGR00093">
    <property type="entry name" value="pseudouridine synthase"/>
    <property type="match status" value="1"/>
</dbReference>
<evidence type="ECO:0000256" key="6">
    <source>
        <dbReference type="RuleBase" id="RU003887"/>
    </source>
</evidence>
<proteinExistence type="inferred from homology"/>
<dbReference type="AlphaFoldDB" id="A0A4D7C5T8"/>
<dbReference type="InterPro" id="IPR006145">
    <property type="entry name" value="PsdUridine_synth_RsuA/RluA"/>
</dbReference>
<dbReference type="CDD" id="cd00165">
    <property type="entry name" value="S4"/>
    <property type="match status" value="1"/>
</dbReference>
<comment type="catalytic activity">
    <reaction evidence="1">
        <text>a uridine in RNA = a pseudouridine in RNA</text>
        <dbReference type="Rhea" id="RHEA:48348"/>
        <dbReference type="Rhea" id="RHEA-COMP:12068"/>
        <dbReference type="Rhea" id="RHEA-COMP:12069"/>
        <dbReference type="ChEBI" id="CHEBI:65314"/>
        <dbReference type="ChEBI" id="CHEBI:65315"/>
    </reaction>
</comment>
<accession>A0A4D7C5T8</accession>
<evidence type="ECO:0000256" key="7">
    <source>
        <dbReference type="SAM" id="MobiDB-lite"/>
    </source>
</evidence>
<dbReference type="GO" id="GO:0003723">
    <property type="term" value="F:RNA binding"/>
    <property type="evidence" value="ECO:0007669"/>
    <property type="project" value="UniProtKB-KW"/>
</dbReference>
<dbReference type="InterPro" id="IPR020103">
    <property type="entry name" value="PsdUridine_synth_cat_dom_sf"/>
</dbReference>
<dbReference type="InterPro" id="IPR050343">
    <property type="entry name" value="RsuA_PseudoU_synthase"/>
</dbReference>
<dbReference type="Gene3D" id="3.10.290.10">
    <property type="entry name" value="RNA-binding S4 domain"/>
    <property type="match status" value="1"/>
</dbReference>
<reference evidence="10" key="1">
    <citation type="submission" date="2019-04" db="EMBL/GenBank/DDBJ databases">
        <title>Complete genome sequence of Sphingomonas sp. W1-2-3.</title>
        <authorList>
            <person name="Im W.T."/>
        </authorList>
    </citation>
    <scope>NUCLEOTIDE SEQUENCE [LARGE SCALE GENOMIC DNA]</scope>
    <source>
        <strain evidence="10">W1-2-3</strain>
    </source>
</reference>
<dbReference type="EMBL" id="CP039704">
    <property type="protein sequence ID" value="QCI79080.1"/>
    <property type="molecule type" value="Genomic_DNA"/>
</dbReference>
<keyword evidence="4 6" id="KW-0413">Isomerase</keyword>
<dbReference type="InterPro" id="IPR018496">
    <property type="entry name" value="PsdUridine_synth_RsuA/RluB_CS"/>
</dbReference>